<comment type="similarity">
    <text evidence="2">Belongs to the SusD family.</text>
</comment>
<dbReference type="Pfam" id="PF07980">
    <property type="entry name" value="SusD_RagB"/>
    <property type="match status" value="1"/>
</dbReference>
<evidence type="ECO:0000313" key="8">
    <source>
        <dbReference type="EMBL" id="KRG29845.1"/>
    </source>
</evidence>
<keyword evidence="4" id="KW-0472">Membrane</keyword>
<dbReference type="AlphaFoldDB" id="A0A0Q9ZA83"/>
<evidence type="ECO:0000256" key="2">
    <source>
        <dbReference type="ARBA" id="ARBA00006275"/>
    </source>
</evidence>
<protein>
    <recommendedName>
        <fullName evidence="10">Carbohydrate-binding protein SusD</fullName>
    </recommendedName>
</protein>
<reference evidence="8" key="1">
    <citation type="submission" date="2015-10" db="EMBL/GenBank/DDBJ databases">
        <title>Draft genome sequence of Salegentibacter mishustinae KCTC 12263.</title>
        <authorList>
            <person name="Lin W."/>
            <person name="Zheng Q."/>
        </authorList>
    </citation>
    <scope>NUCLEOTIDE SEQUENCE [LARGE SCALE GENOMIC DNA]</scope>
    <source>
        <strain evidence="8">KCTC 12263</strain>
    </source>
</reference>
<accession>A0A0Q9ZA83</accession>
<dbReference type="OrthoDB" id="993981at2"/>
<evidence type="ECO:0008006" key="10">
    <source>
        <dbReference type="Google" id="ProtNLM"/>
    </source>
</evidence>
<dbReference type="Gene3D" id="1.25.40.390">
    <property type="match status" value="1"/>
</dbReference>
<dbReference type="Proteomes" id="UP000051643">
    <property type="component" value="Unassembled WGS sequence"/>
</dbReference>
<dbReference type="RefSeq" id="WP_103294420.1">
    <property type="nucleotide sequence ID" value="NZ_BMWR01000008.1"/>
</dbReference>
<evidence type="ECO:0000256" key="3">
    <source>
        <dbReference type="ARBA" id="ARBA00022729"/>
    </source>
</evidence>
<dbReference type="STRING" id="270918.APR42_13800"/>
<evidence type="ECO:0000259" key="6">
    <source>
        <dbReference type="Pfam" id="PF07980"/>
    </source>
</evidence>
<keyword evidence="3" id="KW-0732">Signal</keyword>
<dbReference type="InterPro" id="IPR012944">
    <property type="entry name" value="SusD_RagB_dom"/>
</dbReference>
<feature type="domain" description="RagB/SusD" evidence="6">
    <location>
        <begin position="261"/>
        <end position="510"/>
    </location>
</feature>
<evidence type="ECO:0000256" key="4">
    <source>
        <dbReference type="ARBA" id="ARBA00023136"/>
    </source>
</evidence>
<keyword evidence="9" id="KW-1185">Reference proteome</keyword>
<gene>
    <name evidence="8" type="ORF">APR42_13800</name>
</gene>
<dbReference type="InterPro" id="IPR011990">
    <property type="entry name" value="TPR-like_helical_dom_sf"/>
</dbReference>
<evidence type="ECO:0000256" key="5">
    <source>
        <dbReference type="ARBA" id="ARBA00023237"/>
    </source>
</evidence>
<sequence length="510" mass="57743">MNLKKLKITSICLFLTMLGCSDDYLIDQQYDGVTDEIVFNDPETASAVVTSVYDTFQGGTVEYLTKAVFYPANFLTQDFKNIGSDAFFQTFQIPVTFVPFNNMWTQNYIGIGRANNAIYNINLMVEEGDIDAEYGNRLISESRALRGVLYSIMASNFGGVPIVTQTAERIEDPEAPRNTQEEVFRQVIEDMEMAAEYLPWEYPESETGRITKGAAYAYMGSAYMWLGEYQNAIEAFEMLEGHYTLEDDFLAIHANDNQNNNESIFEVQLYDESGDLGWGRDDNKTFIQSFTMPNEIGNGGGYAVPTEALYNSFEDGDERRSATLIGPGEEHPDPIIDIAMYENVQQNFGGINTLGTEEDPWTGIDGLPGREGYYAVKLWRNPIVDGWSGPNIFGGQNLIFLRYGEVLLSLAESYHKIGNDSKSMEYLMRVRNRAGLEQPPQGELMNSILEEYRHELAGEFSLWWVLRRSGDHIEYIQDRFDIAIPEGKDLMPIPQQQIDINPNLTQNPGY</sequence>
<dbReference type="GO" id="GO:0009279">
    <property type="term" value="C:cell outer membrane"/>
    <property type="evidence" value="ECO:0007669"/>
    <property type="project" value="UniProtKB-SubCell"/>
</dbReference>
<keyword evidence="5" id="KW-0998">Cell outer membrane</keyword>
<proteinExistence type="inferred from homology"/>
<organism evidence="8 9">
    <name type="scientific">Salegentibacter mishustinae</name>
    <dbReference type="NCBI Taxonomy" id="270918"/>
    <lineage>
        <taxon>Bacteria</taxon>
        <taxon>Pseudomonadati</taxon>
        <taxon>Bacteroidota</taxon>
        <taxon>Flavobacteriia</taxon>
        <taxon>Flavobacteriales</taxon>
        <taxon>Flavobacteriaceae</taxon>
        <taxon>Salegentibacter</taxon>
    </lineage>
</organism>
<evidence type="ECO:0000259" key="7">
    <source>
        <dbReference type="Pfam" id="PF14322"/>
    </source>
</evidence>
<name>A0A0Q9ZA83_9FLAO</name>
<evidence type="ECO:0000313" key="9">
    <source>
        <dbReference type="Proteomes" id="UP000051643"/>
    </source>
</evidence>
<comment type="caution">
    <text evidence="8">The sequence shown here is derived from an EMBL/GenBank/DDBJ whole genome shotgun (WGS) entry which is preliminary data.</text>
</comment>
<evidence type="ECO:0000256" key="1">
    <source>
        <dbReference type="ARBA" id="ARBA00004442"/>
    </source>
</evidence>
<dbReference type="PROSITE" id="PS51257">
    <property type="entry name" value="PROKAR_LIPOPROTEIN"/>
    <property type="match status" value="1"/>
</dbReference>
<dbReference type="InterPro" id="IPR033985">
    <property type="entry name" value="SusD-like_N"/>
</dbReference>
<dbReference type="EMBL" id="LKTP01000003">
    <property type="protein sequence ID" value="KRG29845.1"/>
    <property type="molecule type" value="Genomic_DNA"/>
</dbReference>
<comment type="subcellular location">
    <subcellularLocation>
        <location evidence="1">Cell outer membrane</location>
    </subcellularLocation>
</comment>
<feature type="domain" description="SusD-like N-terminal" evidence="7">
    <location>
        <begin position="93"/>
        <end position="222"/>
    </location>
</feature>
<dbReference type="SUPFAM" id="SSF48452">
    <property type="entry name" value="TPR-like"/>
    <property type="match status" value="1"/>
</dbReference>
<dbReference type="Pfam" id="PF14322">
    <property type="entry name" value="SusD-like_3"/>
    <property type="match status" value="1"/>
</dbReference>